<dbReference type="GO" id="GO:0000398">
    <property type="term" value="P:mRNA splicing, via spliceosome"/>
    <property type="evidence" value="ECO:0007669"/>
    <property type="project" value="TreeGrafter"/>
</dbReference>
<gene>
    <name evidence="6" type="ORF">GN244_ATG10832</name>
</gene>
<dbReference type="SUPFAM" id="SSF54928">
    <property type="entry name" value="RNA-binding domain, RBD"/>
    <property type="match status" value="1"/>
</dbReference>
<evidence type="ECO:0000256" key="4">
    <source>
        <dbReference type="SAM" id="MobiDB-lite"/>
    </source>
</evidence>
<name>A0A833WTX1_PHYIN</name>
<proteinExistence type="predicted"/>
<dbReference type="InterPro" id="IPR000504">
    <property type="entry name" value="RRM_dom"/>
</dbReference>
<dbReference type="EMBL" id="WSZM01000250">
    <property type="protein sequence ID" value="KAF4037131.1"/>
    <property type="molecule type" value="Genomic_DNA"/>
</dbReference>
<evidence type="ECO:0000313" key="6">
    <source>
        <dbReference type="EMBL" id="KAF4037131.1"/>
    </source>
</evidence>
<dbReference type="PANTHER" id="PTHR13952:SF6">
    <property type="entry name" value="U11_U12 SMALL NUCLEAR RIBONUCLEOPROTEIN 35 KDA PROTEIN"/>
    <property type="match status" value="1"/>
</dbReference>
<keyword evidence="2" id="KW-0539">Nucleus</keyword>
<evidence type="ECO:0000256" key="1">
    <source>
        <dbReference type="ARBA" id="ARBA00004123"/>
    </source>
</evidence>
<reference evidence="6" key="1">
    <citation type="submission" date="2020-04" db="EMBL/GenBank/DDBJ databases">
        <title>Hybrid Assembly of Korean Phytophthora infestans isolates.</title>
        <authorList>
            <person name="Prokchorchik M."/>
            <person name="Lee Y."/>
            <person name="Seo J."/>
            <person name="Cho J.-H."/>
            <person name="Park Y.-E."/>
            <person name="Jang D.-C."/>
            <person name="Im J.-S."/>
            <person name="Choi J.-G."/>
            <person name="Park H.-J."/>
            <person name="Lee G.-B."/>
            <person name="Lee Y.-G."/>
            <person name="Hong S.-Y."/>
            <person name="Cho K."/>
            <person name="Sohn K.H."/>
        </authorList>
    </citation>
    <scope>NUCLEOTIDE SEQUENCE</scope>
    <source>
        <strain evidence="6">KR_1_A1</strain>
    </source>
</reference>
<feature type="region of interest" description="Disordered" evidence="4">
    <location>
        <begin position="176"/>
        <end position="204"/>
    </location>
</feature>
<evidence type="ECO:0000313" key="7">
    <source>
        <dbReference type="Proteomes" id="UP000602510"/>
    </source>
</evidence>
<evidence type="ECO:0000259" key="5">
    <source>
        <dbReference type="PROSITE" id="PS50102"/>
    </source>
</evidence>
<evidence type="ECO:0000256" key="2">
    <source>
        <dbReference type="ARBA" id="ARBA00023242"/>
    </source>
</evidence>
<keyword evidence="7" id="KW-1185">Reference proteome</keyword>
<evidence type="ECO:0000256" key="3">
    <source>
        <dbReference type="PROSITE-ProRule" id="PRU00176"/>
    </source>
</evidence>
<dbReference type="InterPro" id="IPR012677">
    <property type="entry name" value="Nucleotide-bd_a/b_plait_sf"/>
</dbReference>
<dbReference type="FunFam" id="3.30.70.330:FF:000132">
    <property type="entry name" value="Small nuclear ribonucleoprotein U11/U12 subunit 35"/>
    <property type="match status" value="1"/>
</dbReference>
<dbReference type="AlphaFoldDB" id="A0A833WTX1"/>
<dbReference type="Gene3D" id="3.30.70.330">
    <property type="match status" value="1"/>
</dbReference>
<sequence length="204" mass="23526">MTREYRCISNKRRSSRSRSQSHDRAKRVDTNPYSGRRGWFAEEYDPVQIGSIDGTDTTPHDKGLVRAMNARFDATKDPQIHGDPYATLFVARLSFSTAESTILQFFSNYGPIRRLRLVRDKKTDQSKGYAFVEFEHERDFGRAYRHAHRRVIDGATLLVDFERSRVMKGWKPRRLGGGLGGKKESGQLRFGGRDRPFKLPLGKR</sequence>
<dbReference type="InterPro" id="IPR035979">
    <property type="entry name" value="RBD_domain_sf"/>
</dbReference>
<dbReference type="CDD" id="cd12236">
    <property type="entry name" value="RRM_snRNP70"/>
    <property type="match status" value="1"/>
</dbReference>
<accession>A0A833WTX1</accession>
<dbReference type="GO" id="GO:0030619">
    <property type="term" value="F:U1 snRNA binding"/>
    <property type="evidence" value="ECO:0007669"/>
    <property type="project" value="InterPro"/>
</dbReference>
<dbReference type="PROSITE" id="PS50102">
    <property type="entry name" value="RRM"/>
    <property type="match status" value="1"/>
</dbReference>
<comment type="caution">
    <text evidence="6">The sequence shown here is derived from an EMBL/GenBank/DDBJ whole genome shotgun (WGS) entry which is preliminary data.</text>
</comment>
<feature type="region of interest" description="Disordered" evidence="4">
    <location>
        <begin position="1"/>
        <end position="32"/>
    </location>
</feature>
<dbReference type="InterPro" id="IPR034143">
    <property type="entry name" value="snRNP70_RRM"/>
</dbReference>
<dbReference type="PANTHER" id="PTHR13952">
    <property type="entry name" value="U1 SMALL NUCLEAR RIBONUCLEOPROTEIN 70 KD"/>
    <property type="match status" value="1"/>
</dbReference>
<dbReference type="OMA" id="FERSRVM"/>
<dbReference type="GO" id="GO:0071011">
    <property type="term" value="C:precatalytic spliceosome"/>
    <property type="evidence" value="ECO:0007669"/>
    <property type="project" value="TreeGrafter"/>
</dbReference>
<feature type="domain" description="RRM" evidence="5">
    <location>
        <begin position="86"/>
        <end position="164"/>
    </location>
</feature>
<dbReference type="Proteomes" id="UP000602510">
    <property type="component" value="Unassembled WGS sequence"/>
</dbReference>
<protein>
    <submittedName>
        <fullName evidence="6">RNA recognition motif-containing protein</fullName>
    </submittedName>
</protein>
<organism evidence="6 7">
    <name type="scientific">Phytophthora infestans</name>
    <name type="common">Potato late blight agent</name>
    <name type="synonym">Botrytis infestans</name>
    <dbReference type="NCBI Taxonomy" id="4787"/>
    <lineage>
        <taxon>Eukaryota</taxon>
        <taxon>Sar</taxon>
        <taxon>Stramenopiles</taxon>
        <taxon>Oomycota</taxon>
        <taxon>Peronosporomycetes</taxon>
        <taxon>Peronosporales</taxon>
        <taxon>Peronosporaceae</taxon>
        <taxon>Phytophthora</taxon>
    </lineage>
</organism>
<feature type="compositionally biased region" description="Basic and acidic residues" evidence="4">
    <location>
        <begin position="181"/>
        <end position="197"/>
    </location>
</feature>
<feature type="compositionally biased region" description="Basic and acidic residues" evidence="4">
    <location>
        <begin position="20"/>
        <end position="29"/>
    </location>
</feature>
<dbReference type="InterPro" id="IPR051183">
    <property type="entry name" value="U1_U11-U12_snRNP_70-35kDa"/>
</dbReference>
<dbReference type="GO" id="GO:0003729">
    <property type="term" value="F:mRNA binding"/>
    <property type="evidence" value="ECO:0007669"/>
    <property type="project" value="TreeGrafter"/>
</dbReference>
<comment type="subcellular location">
    <subcellularLocation>
        <location evidence="1">Nucleus</location>
    </subcellularLocation>
</comment>
<keyword evidence="3" id="KW-0694">RNA-binding</keyword>
<dbReference type="Pfam" id="PF00076">
    <property type="entry name" value="RRM_1"/>
    <property type="match status" value="1"/>
</dbReference>
<dbReference type="SMART" id="SM00360">
    <property type="entry name" value="RRM"/>
    <property type="match status" value="1"/>
</dbReference>